<protein>
    <submittedName>
        <fullName evidence="2">Uncharacterized protein</fullName>
    </submittedName>
</protein>
<dbReference type="HOGENOM" id="CLU_638058_0_0_1"/>
<evidence type="ECO:0000313" key="2">
    <source>
        <dbReference type="EMBL" id="KIK46620.1"/>
    </source>
</evidence>
<evidence type="ECO:0000256" key="1">
    <source>
        <dbReference type="SAM" id="MobiDB-lite"/>
    </source>
</evidence>
<dbReference type="OrthoDB" id="2693481at2759"/>
<dbReference type="EMBL" id="KN835156">
    <property type="protein sequence ID" value="KIK46620.1"/>
    <property type="molecule type" value="Genomic_DNA"/>
</dbReference>
<dbReference type="InParanoid" id="A0A0D0A8Z4"/>
<dbReference type="STRING" id="930992.A0A0D0A8Z4"/>
<keyword evidence="3" id="KW-1185">Reference proteome</keyword>
<reference evidence="2 3" key="1">
    <citation type="submission" date="2014-04" db="EMBL/GenBank/DDBJ databases">
        <authorList>
            <consortium name="DOE Joint Genome Institute"/>
            <person name="Kuo A."/>
            <person name="Ruytinx J."/>
            <person name="Rineau F."/>
            <person name="Colpaert J."/>
            <person name="Kohler A."/>
            <person name="Nagy L.G."/>
            <person name="Floudas D."/>
            <person name="Copeland A."/>
            <person name="Barry K.W."/>
            <person name="Cichocki N."/>
            <person name="Veneault-Fourrey C."/>
            <person name="LaButti K."/>
            <person name="Lindquist E.A."/>
            <person name="Lipzen A."/>
            <person name="Lundell T."/>
            <person name="Morin E."/>
            <person name="Murat C."/>
            <person name="Sun H."/>
            <person name="Tunlid A."/>
            <person name="Henrissat B."/>
            <person name="Grigoriev I.V."/>
            <person name="Hibbett D.S."/>
            <person name="Martin F."/>
            <person name="Nordberg H.P."/>
            <person name="Cantor M.N."/>
            <person name="Hua S.X."/>
        </authorList>
    </citation>
    <scope>NUCLEOTIDE SEQUENCE [LARGE SCALE GENOMIC DNA]</scope>
    <source>
        <strain evidence="2 3">UH-Slu-Lm8-n1</strain>
    </source>
</reference>
<proteinExistence type="predicted"/>
<reference evidence="3" key="2">
    <citation type="submission" date="2015-01" db="EMBL/GenBank/DDBJ databases">
        <title>Evolutionary Origins and Diversification of the Mycorrhizal Mutualists.</title>
        <authorList>
            <consortium name="DOE Joint Genome Institute"/>
            <consortium name="Mycorrhizal Genomics Consortium"/>
            <person name="Kohler A."/>
            <person name="Kuo A."/>
            <person name="Nagy L.G."/>
            <person name="Floudas D."/>
            <person name="Copeland A."/>
            <person name="Barry K.W."/>
            <person name="Cichocki N."/>
            <person name="Veneault-Fourrey C."/>
            <person name="LaButti K."/>
            <person name="Lindquist E.A."/>
            <person name="Lipzen A."/>
            <person name="Lundell T."/>
            <person name="Morin E."/>
            <person name="Murat C."/>
            <person name="Riley R."/>
            <person name="Ohm R."/>
            <person name="Sun H."/>
            <person name="Tunlid A."/>
            <person name="Henrissat B."/>
            <person name="Grigoriev I.V."/>
            <person name="Hibbett D.S."/>
            <person name="Martin F."/>
        </authorList>
    </citation>
    <scope>NUCLEOTIDE SEQUENCE [LARGE SCALE GENOMIC DNA]</scope>
    <source>
        <strain evidence="3">UH-Slu-Lm8-n1</strain>
    </source>
</reference>
<dbReference type="Proteomes" id="UP000054485">
    <property type="component" value="Unassembled WGS sequence"/>
</dbReference>
<accession>A0A0D0A8Z4</accession>
<name>A0A0D0A8Z4_9AGAM</name>
<gene>
    <name evidence="2" type="ORF">CY34DRAFT_9495</name>
</gene>
<organism evidence="2 3">
    <name type="scientific">Suillus luteus UH-Slu-Lm8-n1</name>
    <dbReference type="NCBI Taxonomy" id="930992"/>
    <lineage>
        <taxon>Eukaryota</taxon>
        <taxon>Fungi</taxon>
        <taxon>Dikarya</taxon>
        <taxon>Basidiomycota</taxon>
        <taxon>Agaricomycotina</taxon>
        <taxon>Agaricomycetes</taxon>
        <taxon>Agaricomycetidae</taxon>
        <taxon>Boletales</taxon>
        <taxon>Suillineae</taxon>
        <taxon>Suillaceae</taxon>
        <taxon>Suillus</taxon>
    </lineage>
</organism>
<sequence>MPWHHVPENIEVMESSSDTGSDSDEELLKIFVRQVLSHSLTRALQTKLIIQMLEIAQKLLLNMQGRQRELLKQNALLEASAAKGQKKLTCDKLELAVKEEAIRLLGRKYSITHCLWINPQIFPLHTHPNIDLNTELFSFVPETDHEMMNHKHFCSHFAKGVGNVRSEMVSDIKPCAGAIFGLNPEFFLRGYDPATQEECCILICSPHGSYTKFAPILFPNPDSLLPNNFLKSAVLVKILKVSICGKTSLSSNVQSSKMKAKIWELQSTTPGMIAAAATVGAMPLPLPLSSTLFLDSSLAAPASNLSPTLSPTSVFNPSSTLPGTSMFNPSSTFLTASTFNLSSTLPATFMSNLSSTLPAASVFNLSSALPAASVFNLSSALPAASVFNLSSTIPAISVLDMSSTLDSFAAWYILAGNHLVDCCLRSCETQ</sequence>
<dbReference type="AlphaFoldDB" id="A0A0D0A8Z4"/>
<evidence type="ECO:0000313" key="3">
    <source>
        <dbReference type="Proteomes" id="UP000054485"/>
    </source>
</evidence>
<feature type="region of interest" description="Disordered" evidence="1">
    <location>
        <begin position="1"/>
        <end position="20"/>
    </location>
</feature>